<evidence type="ECO:0000256" key="2">
    <source>
        <dbReference type="ARBA" id="ARBA00022771"/>
    </source>
</evidence>
<gene>
    <name evidence="8" type="ORF">RDWZM_007374</name>
</gene>
<evidence type="ECO:0000259" key="7">
    <source>
        <dbReference type="PROSITE" id="PS50016"/>
    </source>
</evidence>
<dbReference type="Gene3D" id="2.60.200.20">
    <property type="match status" value="1"/>
</dbReference>
<dbReference type="InterPro" id="IPR013083">
    <property type="entry name" value="Znf_RING/FYVE/PHD"/>
</dbReference>
<dbReference type="InterPro" id="IPR019786">
    <property type="entry name" value="Zinc_finger_PHD-type_CS"/>
</dbReference>
<dbReference type="Gene3D" id="3.30.40.10">
    <property type="entry name" value="Zinc/RING finger domain, C3HC4 (zinc finger)"/>
    <property type="match status" value="2"/>
</dbReference>
<evidence type="ECO:0000313" key="9">
    <source>
        <dbReference type="Proteomes" id="UP001142055"/>
    </source>
</evidence>
<dbReference type="PROSITE" id="PS01359">
    <property type="entry name" value="ZF_PHD_1"/>
    <property type="match status" value="1"/>
</dbReference>
<dbReference type="InterPro" id="IPR042163">
    <property type="entry name" value="PHF12"/>
</dbReference>
<dbReference type="GO" id="GO:0008270">
    <property type="term" value="F:zinc ion binding"/>
    <property type="evidence" value="ECO:0007669"/>
    <property type="project" value="UniProtKB-KW"/>
</dbReference>
<dbReference type="InterPro" id="IPR019787">
    <property type="entry name" value="Znf_PHD-finger"/>
</dbReference>
<dbReference type="Proteomes" id="UP001142055">
    <property type="component" value="Chromosome 3"/>
</dbReference>
<dbReference type="SUPFAM" id="SSF57903">
    <property type="entry name" value="FYVE/PHD zinc finger"/>
    <property type="match status" value="2"/>
</dbReference>
<dbReference type="Pfam" id="PF00498">
    <property type="entry name" value="FHA"/>
    <property type="match status" value="1"/>
</dbReference>
<dbReference type="PANTHER" id="PTHR46309">
    <property type="entry name" value="PHD FINGER PROTEIN 12"/>
    <property type="match status" value="1"/>
</dbReference>
<dbReference type="EMBL" id="JAPWDV010000003">
    <property type="protein sequence ID" value="KAJ6216217.1"/>
    <property type="molecule type" value="Genomic_DNA"/>
</dbReference>
<comment type="caution">
    <text evidence="8">The sequence shown here is derived from an EMBL/GenBank/DDBJ whole genome shotgun (WGS) entry which is preliminary data.</text>
</comment>
<evidence type="ECO:0000256" key="3">
    <source>
        <dbReference type="ARBA" id="ARBA00022833"/>
    </source>
</evidence>
<dbReference type="InterPro" id="IPR000253">
    <property type="entry name" value="FHA_dom"/>
</dbReference>
<dbReference type="GO" id="GO:0003714">
    <property type="term" value="F:transcription corepressor activity"/>
    <property type="evidence" value="ECO:0007669"/>
    <property type="project" value="InterPro"/>
</dbReference>
<dbReference type="GO" id="GO:0000122">
    <property type="term" value="P:negative regulation of transcription by RNA polymerase II"/>
    <property type="evidence" value="ECO:0007669"/>
    <property type="project" value="TreeGrafter"/>
</dbReference>
<dbReference type="InterPro" id="IPR001965">
    <property type="entry name" value="Znf_PHD"/>
</dbReference>
<feature type="domain" description="FHA" evidence="6">
    <location>
        <begin position="371"/>
        <end position="425"/>
    </location>
</feature>
<dbReference type="SMART" id="SM00249">
    <property type="entry name" value="PHD"/>
    <property type="match status" value="2"/>
</dbReference>
<proteinExistence type="predicted"/>
<organism evidence="8 9">
    <name type="scientific">Blomia tropicalis</name>
    <name type="common">Mite</name>
    <dbReference type="NCBI Taxonomy" id="40697"/>
    <lineage>
        <taxon>Eukaryota</taxon>
        <taxon>Metazoa</taxon>
        <taxon>Ecdysozoa</taxon>
        <taxon>Arthropoda</taxon>
        <taxon>Chelicerata</taxon>
        <taxon>Arachnida</taxon>
        <taxon>Acari</taxon>
        <taxon>Acariformes</taxon>
        <taxon>Sarcoptiformes</taxon>
        <taxon>Astigmata</taxon>
        <taxon>Glycyphagoidea</taxon>
        <taxon>Echimyopodidae</taxon>
        <taxon>Blomia</taxon>
    </lineage>
</organism>
<keyword evidence="3" id="KW-0862">Zinc</keyword>
<feature type="region of interest" description="Disordered" evidence="5">
    <location>
        <begin position="444"/>
        <end position="467"/>
    </location>
</feature>
<dbReference type="CDD" id="cd15533">
    <property type="entry name" value="PHD1_PHF12"/>
    <property type="match status" value="1"/>
</dbReference>
<keyword evidence="1" id="KW-0479">Metal-binding</keyword>
<feature type="domain" description="PHD-type" evidence="7">
    <location>
        <begin position="33"/>
        <end position="80"/>
    </location>
</feature>
<dbReference type="InterPro" id="IPR011011">
    <property type="entry name" value="Znf_FYVE_PHD"/>
</dbReference>
<protein>
    <submittedName>
        <fullName evidence="8">Uncharacterized protein</fullName>
    </submittedName>
</protein>
<dbReference type="SUPFAM" id="SSF49879">
    <property type="entry name" value="SMAD/FHA domain"/>
    <property type="match status" value="1"/>
</dbReference>
<dbReference type="InterPro" id="IPR008984">
    <property type="entry name" value="SMAD_FHA_dom_sf"/>
</dbReference>
<dbReference type="AlphaFoldDB" id="A0A9Q0LZS1"/>
<dbReference type="GO" id="GO:0070822">
    <property type="term" value="C:Sin3-type complex"/>
    <property type="evidence" value="ECO:0007669"/>
    <property type="project" value="TreeGrafter"/>
</dbReference>
<dbReference type="PROSITE" id="PS50016">
    <property type="entry name" value="ZF_PHD_2"/>
    <property type="match status" value="1"/>
</dbReference>
<evidence type="ECO:0000313" key="8">
    <source>
        <dbReference type="EMBL" id="KAJ6216217.1"/>
    </source>
</evidence>
<dbReference type="PANTHER" id="PTHR46309:SF1">
    <property type="entry name" value="PHD FINGER PROTEIN 12"/>
    <property type="match status" value="1"/>
</dbReference>
<sequence>MEEEESNSNHENTLNRIHNLNSTTKLNKKIMNSKYCYYCRDGGDLLCCDRCPAVFHPLCHEPPLDKVPDGDWFCYKCVSRNNMTKSDLTEYNLIISKYQSIETPYCDFMKNGETTLNPDVIRNCFNFLDKYCKLRNPKPFELPENFSSGKICKLKKVLIVDEKCNLKELRQTQYKCISASTIINFFKGVNSNISNRLSKKNSNSESIFGANMDSIICRVCMNGCQGEPLLKCDICPFSFHIDCLELPLTKLPNENQPWTCPINHLKISDNATNDQDMETSMKMQPSQISVPMSIKEKYERRQPTLSRNGSEFLTNRNLRKSLMQTIVDSQAKSNSGDNGTNYWQELPVRAIISPIEFNSMESSKSMVNRIFTIGTRPKNDLNLSDYCHCNYFSSKHAVIYYDEYQQSFELINYSQHGTCVDNVFYSLDFSDKFAYKAEANTVNENTKDETNNESSQSQVDPENKSQPIKEEHFDDLWTIEKLLTEPNRISTNLKNLSNSINKDRQSTYKNPMITIHKRPKQKMCNCDELLPRYIDGYENGWEGSAILQDGSHIVIGCLELVFTIFNNDLSEEFNESIDESIPSTVDGTSAEDVELINNESEIIELWSSLRDKVCSQHEESISDQPNDV</sequence>
<name>A0A9Q0LZS1_BLOTA</name>
<dbReference type="PROSITE" id="PS50006">
    <property type="entry name" value="FHA_DOMAIN"/>
    <property type="match status" value="1"/>
</dbReference>
<keyword evidence="2 4" id="KW-0863">Zinc-finger</keyword>
<evidence type="ECO:0000259" key="6">
    <source>
        <dbReference type="PROSITE" id="PS50006"/>
    </source>
</evidence>
<evidence type="ECO:0000256" key="5">
    <source>
        <dbReference type="SAM" id="MobiDB-lite"/>
    </source>
</evidence>
<keyword evidence="9" id="KW-1185">Reference proteome</keyword>
<accession>A0A9Q0LZS1</accession>
<reference evidence="8" key="1">
    <citation type="submission" date="2022-12" db="EMBL/GenBank/DDBJ databases">
        <title>Genome assemblies of Blomia tropicalis.</title>
        <authorList>
            <person name="Cui Y."/>
        </authorList>
    </citation>
    <scope>NUCLEOTIDE SEQUENCE</scope>
    <source>
        <tissue evidence="8">Adult mites</tissue>
    </source>
</reference>
<dbReference type="OMA" id="CHTCKCK"/>
<dbReference type="Pfam" id="PF00628">
    <property type="entry name" value="PHD"/>
    <property type="match status" value="2"/>
</dbReference>
<evidence type="ECO:0000256" key="4">
    <source>
        <dbReference type="PROSITE-ProRule" id="PRU00146"/>
    </source>
</evidence>
<evidence type="ECO:0000256" key="1">
    <source>
        <dbReference type="ARBA" id="ARBA00022723"/>
    </source>
</evidence>